<dbReference type="STRING" id="4615.A0A199W2J9"/>
<sequence>MATNFESAFHLSQLAHPLLKASGKGNIVFISSIAGIIGFPSFSIYAATKGAMNQVTKNLACEWAGDNIRLHRNEELMAREFVRIPLGRIGEPEEVASTVAFLCMPAASYITGQVICVDGGRTINGAS</sequence>
<keyword evidence="3" id="KW-1133">Transmembrane helix</keyword>
<dbReference type="Proteomes" id="UP000092600">
    <property type="component" value="Unassembled WGS sequence"/>
</dbReference>
<protein>
    <submittedName>
        <fullName evidence="4">Tropinone reductase</fullName>
    </submittedName>
</protein>
<proteinExistence type="predicted"/>
<dbReference type="PROSITE" id="PS00061">
    <property type="entry name" value="ADH_SHORT"/>
    <property type="match status" value="1"/>
</dbReference>
<accession>A0A199W2J9</accession>
<keyword evidence="1" id="KW-0521">NADP</keyword>
<keyword evidence="3" id="KW-0812">Transmembrane</keyword>
<dbReference type="InterPro" id="IPR020904">
    <property type="entry name" value="Sc_DH/Rdtase_CS"/>
</dbReference>
<dbReference type="Gene3D" id="3.40.50.720">
    <property type="entry name" value="NAD(P)-binding Rossmann-like Domain"/>
    <property type="match status" value="1"/>
</dbReference>
<gene>
    <name evidence="4" type="ORF">ACMD2_00312</name>
</gene>
<dbReference type="Pfam" id="PF13561">
    <property type="entry name" value="adh_short_C2"/>
    <property type="match status" value="1"/>
</dbReference>
<dbReference type="InterPro" id="IPR002347">
    <property type="entry name" value="SDR_fam"/>
</dbReference>
<dbReference type="EMBL" id="LSRQ01000333">
    <property type="protein sequence ID" value="OAY83471.1"/>
    <property type="molecule type" value="Genomic_DNA"/>
</dbReference>
<dbReference type="Pfam" id="PF00106">
    <property type="entry name" value="adh_short"/>
    <property type="match status" value="1"/>
</dbReference>
<reference evidence="4 5" key="1">
    <citation type="journal article" date="2016" name="DNA Res.">
        <title>The draft genome of MD-2 pineapple using hybrid error correction of long reads.</title>
        <authorList>
            <person name="Redwan R.M."/>
            <person name="Saidin A."/>
            <person name="Kumar S.V."/>
        </authorList>
    </citation>
    <scope>NUCLEOTIDE SEQUENCE [LARGE SCALE GENOMIC DNA]</scope>
    <source>
        <strain evidence="5">cv. MD2</strain>
        <tissue evidence="4">Leaf</tissue>
    </source>
</reference>
<feature type="transmembrane region" description="Helical" evidence="3">
    <location>
        <begin position="27"/>
        <end position="47"/>
    </location>
</feature>
<dbReference type="PRINTS" id="PR00081">
    <property type="entry name" value="GDHRDH"/>
</dbReference>
<comment type="caution">
    <text evidence="4">The sequence shown here is derived from an EMBL/GenBank/DDBJ whole genome shotgun (WGS) entry which is preliminary data.</text>
</comment>
<dbReference type="PANTHER" id="PTHR42898">
    <property type="entry name" value="TROPINONE REDUCTASE"/>
    <property type="match status" value="1"/>
</dbReference>
<evidence type="ECO:0000313" key="4">
    <source>
        <dbReference type="EMBL" id="OAY83471.1"/>
    </source>
</evidence>
<dbReference type="GO" id="GO:0016491">
    <property type="term" value="F:oxidoreductase activity"/>
    <property type="evidence" value="ECO:0007669"/>
    <property type="project" value="UniProtKB-KW"/>
</dbReference>
<evidence type="ECO:0000256" key="1">
    <source>
        <dbReference type="ARBA" id="ARBA00022857"/>
    </source>
</evidence>
<keyword evidence="3" id="KW-0472">Membrane</keyword>
<keyword evidence="2" id="KW-0560">Oxidoreductase</keyword>
<dbReference type="SUPFAM" id="SSF51735">
    <property type="entry name" value="NAD(P)-binding Rossmann-fold domains"/>
    <property type="match status" value="1"/>
</dbReference>
<dbReference type="AlphaFoldDB" id="A0A199W2J9"/>
<name>A0A199W2J9_ANACO</name>
<dbReference type="PANTHER" id="PTHR42898:SF6">
    <property type="entry name" value="NADP-DEPENDENT MANNITOL DEHYDROGENASE"/>
    <property type="match status" value="1"/>
</dbReference>
<organism evidence="4 5">
    <name type="scientific">Ananas comosus</name>
    <name type="common">Pineapple</name>
    <name type="synonym">Ananas ananas</name>
    <dbReference type="NCBI Taxonomy" id="4615"/>
    <lineage>
        <taxon>Eukaryota</taxon>
        <taxon>Viridiplantae</taxon>
        <taxon>Streptophyta</taxon>
        <taxon>Embryophyta</taxon>
        <taxon>Tracheophyta</taxon>
        <taxon>Spermatophyta</taxon>
        <taxon>Magnoliopsida</taxon>
        <taxon>Liliopsida</taxon>
        <taxon>Poales</taxon>
        <taxon>Bromeliaceae</taxon>
        <taxon>Bromelioideae</taxon>
        <taxon>Ananas</taxon>
    </lineage>
</organism>
<dbReference type="InterPro" id="IPR045000">
    <property type="entry name" value="TR"/>
</dbReference>
<evidence type="ECO:0000256" key="3">
    <source>
        <dbReference type="SAM" id="Phobius"/>
    </source>
</evidence>
<evidence type="ECO:0000256" key="2">
    <source>
        <dbReference type="ARBA" id="ARBA00023002"/>
    </source>
</evidence>
<dbReference type="InterPro" id="IPR036291">
    <property type="entry name" value="NAD(P)-bd_dom_sf"/>
</dbReference>
<evidence type="ECO:0000313" key="5">
    <source>
        <dbReference type="Proteomes" id="UP000092600"/>
    </source>
</evidence>